<keyword evidence="4" id="KW-0443">Lipid metabolism</keyword>
<keyword evidence="2" id="KW-0444">Lipid biosynthesis</keyword>
<feature type="domain" description="Glycerol-3-phosphate dehydrogenase NAD-dependent C-terminal" evidence="8">
    <location>
        <begin position="1"/>
        <end position="113"/>
    </location>
</feature>
<feature type="region of interest" description="Disordered" evidence="7">
    <location>
        <begin position="108"/>
        <end position="199"/>
    </location>
</feature>
<dbReference type="Pfam" id="PF07479">
    <property type="entry name" value="NAD_Gly3P_dh_C"/>
    <property type="match status" value="1"/>
</dbReference>
<evidence type="ECO:0000256" key="6">
    <source>
        <dbReference type="ARBA" id="ARBA00023264"/>
    </source>
</evidence>
<comment type="similarity">
    <text evidence="1">Belongs to the NAD-dependent glycerol-3-phosphate dehydrogenase family.</text>
</comment>
<keyword evidence="6" id="KW-1208">Phospholipid metabolism</keyword>
<evidence type="ECO:0000256" key="4">
    <source>
        <dbReference type="ARBA" id="ARBA00023098"/>
    </source>
</evidence>
<evidence type="ECO:0000256" key="2">
    <source>
        <dbReference type="ARBA" id="ARBA00022516"/>
    </source>
</evidence>
<sequence>MKNVIALAVGIATGRGLGSNTSAMLITRRGLAETTRLATALGAGPATLAGLSGLGDLVATCTSPLSRNRTFGWYPGDGRTVAQAAAATRTTAEGVKSAEAILERASVHNVEMPSPPSSPPSCTRASASTRPRRSSCSAPRRPSADPTPPTAAAPRTLHPCPYTDYRRNGLRRGDDPPPRSHPHLIRRHSPKYALKDWRA</sequence>
<gene>
    <name evidence="9" type="ORF">SCOCK_210102</name>
</gene>
<evidence type="ECO:0000256" key="5">
    <source>
        <dbReference type="ARBA" id="ARBA00023209"/>
    </source>
</evidence>
<dbReference type="PRINTS" id="PR00077">
    <property type="entry name" value="GPDHDRGNASE"/>
</dbReference>
<feature type="compositionally biased region" description="Low complexity" evidence="7">
    <location>
        <begin position="120"/>
        <end position="141"/>
    </location>
</feature>
<dbReference type="Gene3D" id="1.10.1040.10">
    <property type="entry name" value="N-(1-d-carboxylethyl)-l-norvaline Dehydrogenase, domain 2"/>
    <property type="match status" value="1"/>
</dbReference>
<evidence type="ECO:0000259" key="8">
    <source>
        <dbReference type="Pfam" id="PF07479"/>
    </source>
</evidence>
<dbReference type="GO" id="GO:0005975">
    <property type="term" value="P:carbohydrate metabolic process"/>
    <property type="evidence" value="ECO:0007669"/>
    <property type="project" value="InterPro"/>
</dbReference>
<keyword evidence="3" id="KW-0520">NAD</keyword>
<dbReference type="PANTHER" id="PTHR11728:SF1">
    <property type="entry name" value="GLYCEROL-3-PHOSPHATE DEHYDROGENASE [NAD(+)] 2, CHLOROPLASTIC"/>
    <property type="match status" value="1"/>
</dbReference>
<dbReference type="GO" id="GO:0008654">
    <property type="term" value="P:phospholipid biosynthetic process"/>
    <property type="evidence" value="ECO:0007669"/>
    <property type="project" value="UniProtKB-KW"/>
</dbReference>
<comment type="caution">
    <text evidence="9">The sequence shown here is derived from an EMBL/GenBank/DDBJ whole genome shotgun (WGS) entry which is preliminary data.</text>
</comment>
<evidence type="ECO:0000256" key="3">
    <source>
        <dbReference type="ARBA" id="ARBA00023027"/>
    </source>
</evidence>
<dbReference type="SUPFAM" id="SSF48179">
    <property type="entry name" value="6-phosphogluconate dehydrogenase C-terminal domain-like"/>
    <property type="match status" value="1"/>
</dbReference>
<feature type="compositionally biased region" description="Basic residues" evidence="7">
    <location>
        <begin position="180"/>
        <end position="190"/>
    </location>
</feature>
<reference evidence="9" key="1">
    <citation type="submission" date="2021-05" db="EMBL/GenBank/DDBJ databases">
        <authorList>
            <person name="Arsene-Ploetze F."/>
        </authorList>
    </citation>
    <scope>NUCLEOTIDE SEQUENCE</scope>
    <source>
        <strain evidence="9">DSM 42138</strain>
    </source>
</reference>
<evidence type="ECO:0000256" key="1">
    <source>
        <dbReference type="ARBA" id="ARBA00011009"/>
    </source>
</evidence>
<dbReference type="GO" id="GO:0006072">
    <property type="term" value="P:glycerol-3-phosphate metabolic process"/>
    <property type="evidence" value="ECO:0007669"/>
    <property type="project" value="InterPro"/>
</dbReference>
<dbReference type="PANTHER" id="PTHR11728">
    <property type="entry name" value="GLYCEROL-3-PHOSPHATE DEHYDROGENASE"/>
    <property type="match status" value="1"/>
</dbReference>
<evidence type="ECO:0000313" key="9">
    <source>
        <dbReference type="EMBL" id="CAG6393662.1"/>
    </source>
</evidence>
<feature type="compositionally biased region" description="Basic and acidic residues" evidence="7">
    <location>
        <begin position="164"/>
        <end position="178"/>
    </location>
</feature>
<organism evidence="9 10">
    <name type="scientific">Actinacidiphila cocklensis</name>
    <dbReference type="NCBI Taxonomy" id="887465"/>
    <lineage>
        <taxon>Bacteria</taxon>
        <taxon>Bacillati</taxon>
        <taxon>Actinomycetota</taxon>
        <taxon>Actinomycetes</taxon>
        <taxon>Kitasatosporales</taxon>
        <taxon>Streptomycetaceae</taxon>
        <taxon>Actinacidiphila</taxon>
    </lineage>
</organism>
<evidence type="ECO:0000313" key="10">
    <source>
        <dbReference type="Proteomes" id="UP001152519"/>
    </source>
</evidence>
<name>A0A9W4GQR2_9ACTN</name>
<keyword evidence="10" id="KW-1185">Reference proteome</keyword>
<protein>
    <recommendedName>
        <fullName evidence="8">Glycerol-3-phosphate dehydrogenase NAD-dependent C-terminal domain-containing protein</fullName>
    </recommendedName>
</protein>
<dbReference type="InterPro" id="IPR013328">
    <property type="entry name" value="6PGD_dom2"/>
</dbReference>
<dbReference type="GO" id="GO:0005829">
    <property type="term" value="C:cytosol"/>
    <property type="evidence" value="ECO:0007669"/>
    <property type="project" value="TreeGrafter"/>
</dbReference>
<dbReference type="InterPro" id="IPR006168">
    <property type="entry name" value="G3P_DH_NAD-dep"/>
</dbReference>
<evidence type="ECO:0000256" key="7">
    <source>
        <dbReference type="SAM" id="MobiDB-lite"/>
    </source>
</evidence>
<accession>A0A9W4GQR2</accession>
<keyword evidence="5" id="KW-0594">Phospholipid biosynthesis</keyword>
<dbReference type="GO" id="GO:0047952">
    <property type="term" value="F:glycerol-3-phosphate dehydrogenase [NAD(P)+] activity"/>
    <property type="evidence" value="ECO:0007669"/>
    <property type="project" value="TreeGrafter"/>
</dbReference>
<proteinExistence type="inferred from homology"/>
<dbReference type="InterPro" id="IPR006109">
    <property type="entry name" value="G3P_DH_NAD-dep_C"/>
</dbReference>
<dbReference type="AlphaFoldDB" id="A0A9W4GQR2"/>
<dbReference type="EMBL" id="CAJSLV010000050">
    <property type="protein sequence ID" value="CAG6393662.1"/>
    <property type="molecule type" value="Genomic_DNA"/>
</dbReference>
<dbReference type="InterPro" id="IPR008927">
    <property type="entry name" value="6-PGluconate_DH-like_C_sf"/>
</dbReference>
<dbReference type="Proteomes" id="UP001152519">
    <property type="component" value="Unassembled WGS sequence"/>
</dbReference>